<protein>
    <submittedName>
        <fullName evidence="3">Uncharacterized protein</fullName>
    </submittedName>
</protein>
<accession>A0A3L8D7K1</accession>
<organism evidence="3 4">
    <name type="scientific">Ooceraea biroi</name>
    <name type="common">Clonal raider ant</name>
    <name type="synonym">Cerapachys biroi</name>
    <dbReference type="NCBI Taxonomy" id="2015173"/>
    <lineage>
        <taxon>Eukaryota</taxon>
        <taxon>Metazoa</taxon>
        <taxon>Ecdysozoa</taxon>
        <taxon>Arthropoda</taxon>
        <taxon>Hexapoda</taxon>
        <taxon>Insecta</taxon>
        <taxon>Pterygota</taxon>
        <taxon>Neoptera</taxon>
        <taxon>Endopterygota</taxon>
        <taxon>Hymenoptera</taxon>
        <taxon>Apocrita</taxon>
        <taxon>Aculeata</taxon>
        <taxon>Formicoidea</taxon>
        <taxon>Formicidae</taxon>
        <taxon>Dorylinae</taxon>
        <taxon>Ooceraea</taxon>
    </lineage>
</organism>
<evidence type="ECO:0000256" key="2">
    <source>
        <dbReference type="SAM" id="Phobius"/>
    </source>
</evidence>
<comment type="caution">
    <text evidence="3">The sequence shown here is derived from an EMBL/GenBank/DDBJ whole genome shotgun (WGS) entry which is preliminary data.</text>
</comment>
<gene>
    <name evidence="3" type="ORF">DMN91_010525</name>
</gene>
<feature type="region of interest" description="Disordered" evidence="1">
    <location>
        <begin position="33"/>
        <end position="52"/>
    </location>
</feature>
<keyword evidence="2" id="KW-1133">Transmembrane helix</keyword>
<name>A0A3L8D7K1_OOCBI</name>
<sequence>MERILGEVVNIYPIVSARAKLTSSRAVRDGLRMRIAPRNGGDDGGGDGNDDDSSSLVRALLAAMGFAATYLAYLDLFAH</sequence>
<keyword evidence="2" id="KW-0812">Transmembrane</keyword>
<dbReference type="AlphaFoldDB" id="A0A3L8D7K1"/>
<evidence type="ECO:0000313" key="4">
    <source>
        <dbReference type="Proteomes" id="UP000279307"/>
    </source>
</evidence>
<proteinExistence type="predicted"/>
<keyword evidence="2" id="KW-0472">Membrane</keyword>
<evidence type="ECO:0000256" key="1">
    <source>
        <dbReference type="SAM" id="MobiDB-lite"/>
    </source>
</evidence>
<reference evidence="3 4" key="1">
    <citation type="journal article" date="2018" name="Genome Res.">
        <title>The genomic architecture and molecular evolution of ant odorant receptors.</title>
        <authorList>
            <person name="McKenzie S.K."/>
            <person name="Kronauer D.J.C."/>
        </authorList>
    </citation>
    <scope>NUCLEOTIDE SEQUENCE [LARGE SCALE GENOMIC DNA]</scope>
    <source>
        <strain evidence="3">Clonal line C1</strain>
    </source>
</reference>
<evidence type="ECO:0000313" key="3">
    <source>
        <dbReference type="EMBL" id="RLU16457.1"/>
    </source>
</evidence>
<feature type="transmembrane region" description="Helical" evidence="2">
    <location>
        <begin position="56"/>
        <end position="78"/>
    </location>
</feature>
<dbReference type="Proteomes" id="UP000279307">
    <property type="component" value="Chromosome 11"/>
</dbReference>
<dbReference type="EMBL" id="QOIP01000011">
    <property type="protein sequence ID" value="RLU16457.1"/>
    <property type="molecule type" value="Genomic_DNA"/>
</dbReference>